<gene>
    <name evidence="1" type="ORF">DILT_LOCUS1956</name>
</gene>
<dbReference type="Proteomes" id="UP000281553">
    <property type="component" value="Unassembled WGS sequence"/>
</dbReference>
<dbReference type="EMBL" id="UYRU01017975">
    <property type="protein sequence ID" value="VDK53260.1"/>
    <property type="molecule type" value="Genomic_DNA"/>
</dbReference>
<evidence type="ECO:0000313" key="2">
    <source>
        <dbReference type="Proteomes" id="UP000281553"/>
    </source>
</evidence>
<accession>A0A3P6REL2</accession>
<keyword evidence="2" id="KW-1185">Reference proteome</keyword>
<sequence length="48" mass="5769">MRAGRRKSTVSGGRRHVYPSWGYTFEERDAQRYGFQLRNREFAVDKDM</sequence>
<name>A0A3P6REL2_DIBLA</name>
<protein>
    <submittedName>
        <fullName evidence="1">Uncharacterized protein</fullName>
    </submittedName>
</protein>
<organism evidence="1 2">
    <name type="scientific">Dibothriocephalus latus</name>
    <name type="common">Fish tapeworm</name>
    <name type="synonym">Diphyllobothrium latum</name>
    <dbReference type="NCBI Taxonomy" id="60516"/>
    <lineage>
        <taxon>Eukaryota</taxon>
        <taxon>Metazoa</taxon>
        <taxon>Spiralia</taxon>
        <taxon>Lophotrochozoa</taxon>
        <taxon>Platyhelminthes</taxon>
        <taxon>Cestoda</taxon>
        <taxon>Eucestoda</taxon>
        <taxon>Diphyllobothriidea</taxon>
        <taxon>Diphyllobothriidae</taxon>
        <taxon>Dibothriocephalus</taxon>
    </lineage>
</organism>
<proteinExistence type="predicted"/>
<dbReference type="AlphaFoldDB" id="A0A3P6REL2"/>
<evidence type="ECO:0000313" key="1">
    <source>
        <dbReference type="EMBL" id="VDK53260.1"/>
    </source>
</evidence>
<reference evidence="1 2" key="1">
    <citation type="submission" date="2018-11" db="EMBL/GenBank/DDBJ databases">
        <authorList>
            <consortium name="Pathogen Informatics"/>
        </authorList>
    </citation>
    <scope>NUCLEOTIDE SEQUENCE [LARGE SCALE GENOMIC DNA]</scope>
</reference>